<dbReference type="PROSITE" id="PS00211">
    <property type="entry name" value="ABC_TRANSPORTER_1"/>
    <property type="match status" value="1"/>
</dbReference>
<comment type="caution">
    <text evidence="10">The sequence shown here is derived from an EMBL/GenBank/DDBJ whole genome shotgun (WGS) entry which is preliminary data.</text>
</comment>
<proteinExistence type="predicted"/>
<evidence type="ECO:0000256" key="3">
    <source>
        <dbReference type="ARBA" id="ARBA00022741"/>
    </source>
</evidence>
<evidence type="ECO:0000313" key="11">
    <source>
        <dbReference type="Proteomes" id="UP001231941"/>
    </source>
</evidence>
<dbReference type="GO" id="GO:0005524">
    <property type="term" value="F:ATP binding"/>
    <property type="evidence" value="ECO:0007669"/>
    <property type="project" value="UniProtKB-KW"/>
</dbReference>
<dbReference type="SUPFAM" id="SSF90123">
    <property type="entry name" value="ABC transporter transmembrane region"/>
    <property type="match status" value="1"/>
</dbReference>
<evidence type="ECO:0000256" key="1">
    <source>
        <dbReference type="ARBA" id="ARBA00004651"/>
    </source>
</evidence>
<name>A0ABT9IWA6_9BACL</name>
<feature type="domain" description="ABC transporter" evidence="8">
    <location>
        <begin position="376"/>
        <end position="611"/>
    </location>
</feature>
<evidence type="ECO:0000256" key="7">
    <source>
        <dbReference type="SAM" id="Phobius"/>
    </source>
</evidence>
<dbReference type="PROSITE" id="PS50929">
    <property type="entry name" value="ABC_TM1F"/>
    <property type="match status" value="1"/>
</dbReference>
<dbReference type="PROSITE" id="PS50893">
    <property type="entry name" value="ABC_TRANSPORTER_2"/>
    <property type="match status" value="1"/>
</dbReference>
<evidence type="ECO:0000259" key="9">
    <source>
        <dbReference type="PROSITE" id="PS50929"/>
    </source>
</evidence>
<dbReference type="InterPro" id="IPR017871">
    <property type="entry name" value="ABC_transporter-like_CS"/>
</dbReference>
<accession>A0ABT9IWA6</accession>
<dbReference type="Gene3D" id="3.40.50.300">
    <property type="entry name" value="P-loop containing nucleotide triphosphate hydrolases"/>
    <property type="match status" value="1"/>
</dbReference>
<feature type="transmembrane region" description="Helical" evidence="7">
    <location>
        <begin position="57"/>
        <end position="82"/>
    </location>
</feature>
<evidence type="ECO:0000313" key="10">
    <source>
        <dbReference type="EMBL" id="MDP5273538.1"/>
    </source>
</evidence>
<keyword evidence="3" id="KW-0547">Nucleotide-binding</keyword>
<dbReference type="Pfam" id="PF00664">
    <property type="entry name" value="ABC_membrane"/>
    <property type="match status" value="1"/>
</dbReference>
<dbReference type="PANTHER" id="PTHR43394:SF1">
    <property type="entry name" value="ATP-BINDING CASSETTE SUB-FAMILY B MEMBER 10, MITOCHONDRIAL"/>
    <property type="match status" value="1"/>
</dbReference>
<reference evidence="10 11" key="1">
    <citation type="submission" date="2023-08" db="EMBL/GenBank/DDBJ databases">
        <authorList>
            <person name="Park J.-S."/>
        </authorList>
    </citation>
    <scope>NUCLEOTIDE SEQUENCE [LARGE SCALE GENOMIC DNA]</scope>
    <source>
        <strain evidence="10 11">2205SS18-9</strain>
    </source>
</reference>
<evidence type="ECO:0000256" key="2">
    <source>
        <dbReference type="ARBA" id="ARBA00022692"/>
    </source>
</evidence>
<dbReference type="SMART" id="SM00382">
    <property type="entry name" value="AAA"/>
    <property type="match status" value="1"/>
</dbReference>
<keyword evidence="6 7" id="KW-0472">Membrane</keyword>
<dbReference type="InterPro" id="IPR027417">
    <property type="entry name" value="P-loop_NTPase"/>
</dbReference>
<dbReference type="InterPro" id="IPR003439">
    <property type="entry name" value="ABC_transporter-like_ATP-bd"/>
</dbReference>
<feature type="transmembrane region" description="Helical" evidence="7">
    <location>
        <begin position="290"/>
        <end position="320"/>
    </location>
</feature>
<feature type="transmembrane region" description="Helical" evidence="7">
    <location>
        <begin position="199"/>
        <end position="220"/>
    </location>
</feature>
<dbReference type="PANTHER" id="PTHR43394">
    <property type="entry name" value="ATP-DEPENDENT PERMEASE MDL1, MITOCHONDRIAL"/>
    <property type="match status" value="1"/>
</dbReference>
<keyword evidence="4 10" id="KW-0067">ATP-binding</keyword>
<evidence type="ECO:0000256" key="4">
    <source>
        <dbReference type="ARBA" id="ARBA00022840"/>
    </source>
</evidence>
<organism evidence="10 11">
    <name type="scientific">Chengkuizengella axinellae</name>
    <dbReference type="NCBI Taxonomy" id="3064388"/>
    <lineage>
        <taxon>Bacteria</taxon>
        <taxon>Bacillati</taxon>
        <taxon>Bacillota</taxon>
        <taxon>Bacilli</taxon>
        <taxon>Bacillales</taxon>
        <taxon>Paenibacillaceae</taxon>
        <taxon>Chengkuizengella</taxon>
    </lineage>
</organism>
<keyword evidence="11" id="KW-1185">Reference proteome</keyword>
<dbReference type="RefSeq" id="WP_305990799.1">
    <property type="nucleotide sequence ID" value="NZ_JAVAMP010000001.1"/>
</dbReference>
<keyword evidence="2 7" id="KW-0812">Transmembrane</keyword>
<dbReference type="InterPro" id="IPR039421">
    <property type="entry name" value="Type_1_exporter"/>
</dbReference>
<evidence type="ECO:0000256" key="6">
    <source>
        <dbReference type="ARBA" id="ARBA00023136"/>
    </source>
</evidence>
<dbReference type="SUPFAM" id="SSF52540">
    <property type="entry name" value="P-loop containing nucleoside triphosphate hydrolases"/>
    <property type="match status" value="1"/>
</dbReference>
<comment type="subcellular location">
    <subcellularLocation>
        <location evidence="1">Cell membrane</location>
        <topology evidence="1">Multi-pass membrane protein</topology>
    </subcellularLocation>
</comment>
<dbReference type="Pfam" id="PF00005">
    <property type="entry name" value="ABC_tran"/>
    <property type="match status" value="1"/>
</dbReference>
<evidence type="ECO:0000259" key="8">
    <source>
        <dbReference type="PROSITE" id="PS50893"/>
    </source>
</evidence>
<dbReference type="InterPro" id="IPR011527">
    <property type="entry name" value="ABC1_TM_dom"/>
</dbReference>
<dbReference type="EMBL" id="JAVAMP010000001">
    <property type="protein sequence ID" value="MDP5273538.1"/>
    <property type="molecule type" value="Genomic_DNA"/>
</dbReference>
<dbReference type="CDD" id="cd18547">
    <property type="entry name" value="ABC_6TM_Tm288_like"/>
    <property type="match status" value="1"/>
</dbReference>
<dbReference type="Proteomes" id="UP001231941">
    <property type="component" value="Unassembled WGS sequence"/>
</dbReference>
<sequence length="616" mass="69391">MLKEILKPFQMPSQILKENPIDNTNRKNIAKNKQRVKNLNGTLLKLWFIMSEWKKQVFFVLVMVLISSGLGLLGPLCVGFGIDNYIVASNQKGLITLLFSLAIIYILHSISVWLQNVLMIQISQNTIYKLRSKLFEHIHLLPLSFFDKRQHGELMSRLSNDIENVSNTLNSSIIQIFSSVLTLIGTVSIMLWLSPLLTLLTFCVVPFLYFGIKFITKYTAKLYKQQQYKMGLLNGFAEETLSGQQIIKVFSQEEKVISEFKIKNEAICEVGFWAQTIAGFIPKLMNVLNFLSYTFIACIGGVLILYEQGGVTIGVILIFLEYSRQFTRPLNELANQWNSLLSAIAGAERVFEIIDEKTERQDKGSSTELTSMQGEVIFSDVSFSYDQEHGEVIKHISFLANPGETIAIVGPTGAGKTTIINLISCFYDLFEGDILIDGHRMVDLKRSSIRRHMAFVLQDSYLFEGSIKENIRYSRLNASDGEVIEAAKLAGAHSFIEDLSEGYETKLKQDGSGISQGQKQLLAIARAILANPSILILDEATSSIDTVTEMTIQKSIKKLMNGRTSFVIAHRLNTIQNADKILVLKEGKLIQQGSHDQLIKVDGFYRELYESQFSYS</sequence>
<dbReference type="InterPro" id="IPR003593">
    <property type="entry name" value="AAA+_ATPase"/>
</dbReference>
<dbReference type="InterPro" id="IPR036640">
    <property type="entry name" value="ABC1_TM_sf"/>
</dbReference>
<feature type="transmembrane region" description="Helical" evidence="7">
    <location>
        <begin position="94"/>
        <end position="114"/>
    </location>
</feature>
<dbReference type="CDD" id="cd03254">
    <property type="entry name" value="ABCC_Glucan_exporter_like"/>
    <property type="match status" value="1"/>
</dbReference>
<dbReference type="Gene3D" id="1.20.1560.10">
    <property type="entry name" value="ABC transporter type 1, transmembrane domain"/>
    <property type="match status" value="1"/>
</dbReference>
<gene>
    <name evidence="10" type="ORF">Q5Y73_05430</name>
</gene>
<protein>
    <submittedName>
        <fullName evidence="10">ABC transporter ATP-binding protein</fullName>
    </submittedName>
</protein>
<evidence type="ECO:0000256" key="5">
    <source>
        <dbReference type="ARBA" id="ARBA00022989"/>
    </source>
</evidence>
<keyword evidence="5 7" id="KW-1133">Transmembrane helix</keyword>
<feature type="domain" description="ABC transmembrane type-1" evidence="9">
    <location>
        <begin position="58"/>
        <end position="342"/>
    </location>
</feature>